<sequence>MRDNREDMRSFMRRFHRIRHFRGYGGLKVLVLYILREGPKNGAELMDAIDVMSHGHWKPSPGSMYPLLSKAVEENFIIKREDRRYELTKAGIEEINMFKTGTFGKAETVEDILTEIDSNLSYLEDLTKEKLTPHIPILEEIREKVIRLHETLHSSGPET</sequence>
<organism evidence="2 3">
    <name type="scientific">Methanospirillum purgamenti</name>
    <dbReference type="NCBI Taxonomy" id="2834276"/>
    <lineage>
        <taxon>Archaea</taxon>
        <taxon>Methanobacteriati</taxon>
        <taxon>Methanobacteriota</taxon>
        <taxon>Stenosarchaea group</taxon>
        <taxon>Methanomicrobia</taxon>
        <taxon>Methanomicrobiales</taxon>
        <taxon>Methanospirillaceae</taxon>
        <taxon>Methanospirillum</taxon>
    </lineage>
</organism>
<reference evidence="2 3" key="1">
    <citation type="submission" date="2021-05" db="EMBL/GenBank/DDBJ databases">
        <title>A novel Methanospirillum isolate from a pyrite-forming mixed culture.</title>
        <authorList>
            <person name="Bunk B."/>
            <person name="Sproer C."/>
            <person name="Spring S."/>
            <person name="Pester M."/>
        </authorList>
    </citation>
    <scope>NUCLEOTIDE SEQUENCE [LARGE SCALE GENOMIC DNA]</scope>
    <source>
        <strain evidence="2 3">J.3.6.1-F.2.7.3</strain>
    </source>
</reference>
<dbReference type="EMBL" id="CP075546">
    <property type="protein sequence ID" value="QVV88472.1"/>
    <property type="molecule type" value="Genomic_DNA"/>
</dbReference>
<dbReference type="Pfam" id="PF03551">
    <property type="entry name" value="PadR"/>
    <property type="match status" value="1"/>
</dbReference>
<name>A0A8E7B145_9EURY</name>
<dbReference type="RefSeq" id="WP_214419281.1">
    <property type="nucleotide sequence ID" value="NZ_CP075546.1"/>
</dbReference>
<dbReference type="GeneID" id="65098371"/>
<evidence type="ECO:0000313" key="3">
    <source>
        <dbReference type="Proteomes" id="UP000680656"/>
    </source>
</evidence>
<dbReference type="InterPro" id="IPR036388">
    <property type="entry name" value="WH-like_DNA-bd_sf"/>
</dbReference>
<dbReference type="Gene3D" id="1.10.10.10">
    <property type="entry name" value="Winged helix-like DNA-binding domain superfamily/Winged helix DNA-binding domain"/>
    <property type="match status" value="1"/>
</dbReference>
<evidence type="ECO:0000259" key="1">
    <source>
        <dbReference type="Pfam" id="PF03551"/>
    </source>
</evidence>
<dbReference type="InterPro" id="IPR005149">
    <property type="entry name" value="Tscrpt_reg_PadR_N"/>
</dbReference>
<gene>
    <name evidence="2" type="ORF">KHC33_14265</name>
</gene>
<evidence type="ECO:0000313" key="2">
    <source>
        <dbReference type="EMBL" id="QVV88472.1"/>
    </source>
</evidence>
<dbReference type="AlphaFoldDB" id="A0A8E7B145"/>
<dbReference type="PANTHER" id="PTHR43252">
    <property type="entry name" value="TRANSCRIPTIONAL REGULATOR YQJI"/>
    <property type="match status" value="1"/>
</dbReference>
<dbReference type="SUPFAM" id="SSF46785">
    <property type="entry name" value="Winged helix' DNA-binding domain"/>
    <property type="match status" value="1"/>
</dbReference>
<proteinExistence type="predicted"/>
<dbReference type="KEGG" id="mrtj:KHC33_14265"/>
<dbReference type="Proteomes" id="UP000680656">
    <property type="component" value="Chromosome"/>
</dbReference>
<dbReference type="InterPro" id="IPR036390">
    <property type="entry name" value="WH_DNA-bd_sf"/>
</dbReference>
<accession>A0A8E7B145</accession>
<keyword evidence="3" id="KW-1185">Reference proteome</keyword>
<protein>
    <submittedName>
        <fullName evidence="2">PadR family transcriptional regulator</fullName>
    </submittedName>
</protein>
<dbReference type="PANTHER" id="PTHR43252:SF5">
    <property type="entry name" value="TRANSCRIPTIONAL REGULATOR, PADR-LIKE FAMILY"/>
    <property type="match status" value="1"/>
</dbReference>
<feature type="domain" description="Transcription regulator PadR N-terminal" evidence="1">
    <location>
        <begin position="31"/>
        <end position="95"/>
    </location>
</feature>